<dbReference type="RefSeq" id="WP_033101633.1">
    <property type="nucleotide sequence ID" value="NZ_JACEIP010000031.1"/>
</dbReference>
<dbReference type="OrthoDB" id="2936288at2"/>
<protein>
    <submittedName>
        <fullName evidence="1">Uncharacterized protein</fullName>
    </submittedName>
</protein>
<dbReference type="EMBL" id="JACEIP010000031">
    <property type="protein sequence ID" value="MBA4544182.1"/>
    <property type="molecule type" value="Genomic_DNA"/>
</dbReference>
<evidence type="ECO:0000313" key="2">
    <source>
        <dbReference type="Proteomes" id="UP000530514"/>
    </source>
</evidence>
<sequence>MRKEHFDLMEQIAFGATIWDREEAKLIREIEQYDPELVEIIPVEELEKITGERYDGAQQIPYFGAILTAKGWNLL</sequence>
<keyword evidence="2" id="KW-1185">Reference proteome</keyword>
<proteinExistence type="predicted"/>
<accession>A0A7W2AIF3</accession>
<dbReference type="Proteomes" id="UP000530514">
    <property type="component" value="Unassembled WGS sequence"/>
</dbReference>
<dbReference type="AlphaFoldDB" id="A0A7W2AIF3"/>
<reference evidence="1 2" key="1">
    <citation type="submission" date="2020-07" db="EMBL/GenBank/DDBJ databases">
        <authorList>
            <person name="Feng H."/>
        </authorList>
    </citation>
    <scope>NUCLEOTIDE SEQUENCE [LARGE SCALE GENOMIC DNA]</scope>
    <source>
        <strain evidence="2">s-11</strain>
    </source>
</reference>
<name>A0A7W2AIF3_9BACL</name>
<gene>
    <name evidence="1" type="ORF">H1164_15065</name>
</gene>
<comment type="caution">
    <text evidence="1">The sequence shown here is derived from an EMBL/GenBank/DDBJ whole genome shotgun (WGS) entry which is preliminary data.</text>
</comment>
<organism evidence="1 2">
    <name type="scientific">Thermoactinomyces daqus</name>
    <dbReference type="NCBI Taxonomy" id="1329516"/>
    <lineage>
        <taxon>Bacteria</taxon>
        <taxon>Bacillati</taxon>
        <taxon>Bacillota</taxon>
        <taxon>Bacilli</taxon>
        <taxon>Bacillales</taxon>
        <taxon>Thermoactinomycetaceae</taxon>
        <taxon>Thermoactinomyces</taxon>
    </lineage>
</organism>
<evidence type="ECO:0000313" key="1">
    <source>
        <dbReference type="EMBL" id="MBA4544182.1"/>
    </source>
</evidence>